<protein>
    <submittedName>
        <fullName evidence="2">DUF4025 domain-containing protein</fullName>
    </submittedName>
</protein>
<reference evidence="1 4" key="1">
    <citation type="submission" date="2016-03" db="EMBL/GenBank/DDBJ databases">
        <title>Spore heat resistance.</title>
        <authorList>
            <person name="Boekhorst J."/>
            <person name="Berendsen E.M."/>
            <person name="Wells-Bennik M.H."/>
            <person name="Kuipers O.P."/>
        </authorList>
    </citation>
    <scope>NUCLEOTIDE SEQUENCE [LARGE SCALE GENOMIC DNA]</scope>
    <source>
        <strain evidence="1 4">GS8</strain>
    </source>
</reference>
<comment type="caution">
    <text evidence="2">The sequence shown here is derived from an EMBL/GenBank/DDBJ whole genome shotgun (WGS) entry which is preliminary data.</text>
</comment>
<dbReference type="InterPro" id="IPR025100">
    <property type="entry name" value="DUF4025"/>
</dbReference>
<dbReference type="OrthoDB" id="2476089at2"/>
<gene>
    <name evidence="2" type="ORF">D9548_06195</name>
    <name evidence="1" type="ORF">GS8_965</name>
</gene>
<proteinExistence type="predicted"/>
<keyword evidence="4" id="KW-1185">Reference proteome</keyword>
<evidence type="ECO:0000313" key="1">
    <source>
        <dbReference type="EMBL" id="KAF6511389.1"/>
    </source>
</evidence>
<name>A0A0K9HHM9_GEOSE</name>
<sequence>MEENKQSLEVAGRQYDPSDYKSAAALGAGLAETHEQVSDVYAEGTIEAAAEQENAPDIPLSTPE</sequence>
<accession>A0A0K9HHM9</accession>
<dbReference type="RefSeq" id="WP_049625273.1">
    <property type="nucleotide sequence ID" value="NZ_LDNS01000169.1"/>
</dbReference>
<organism evidence="2 3">
    <name type="scientific">Geobacillus stearothermophilus</name>
    <name type="common">Bacillus stearothermophilus</name>
    <dbReference type="NCBI Taxonomy" id="1422"/>
    <lineage>
        <taxon>Bacteria</taxon>
        <taxon>Bacillati</taxon>
        <taxon>Bacillota</taxon>
        <taxon>Bacilli</taxon>
        <taxon>Bacillales</taxon>
        <taxon>Anoxybacillaceae</taxon>
        <taxon>Geobacillus</taxon>
    </lineage>
</organism>
<dbReference type="AlphaFoldDB" id="A0A0K9HHM9"/>
<reference evidence="2 3" key="2">
    <citation type="submission" date="2018-10" db="EMBL/GenBank/DDBJ databases">
        <title>Geobacillus stearothermophilus in processing lines of powdered infant formula.</title>
        <authorList>
            <person name="Rhee M.S."/>
            <person name="Choi I.-G."/>
            <person name="Cho T.J."/>
            <person name="Park B."/>
        </authorList>
    </citation>
    <scope>NUCLEOTIDE SEQUENCE [LARGE SCALE GENOMIC DNA]</scope>
    <source>
        <strain evidence="2 3">FHS-PPGT130</strain>
    </source>
</reference>
<evidence type="ECO:0000313" key="2">
    <source>
        <dbReference type="EMBL" id="RLQ14374.1"/>
    </source>
</evidence>
<dbReference type="Pfam" id="PF13217">
    <property type="entry name" value="DUF4025"/>
    <property type="match status" value="1"/>
</dbReference>
<dbReference type="EMBL" id="LUCS01000018">
    <property type="protein sequence ID" value="KAF6511389.1"/>
    <property type="molecule type" value="Genomic_DNA"/>
</dbReference>
<dbReference type="Proteomes" id="UP000773850">
    <property type="component" value="Unassembled WGS sequence"/>
</dbReference>
<evidence type="ECO:0000313" key="4">
    <source>
        <dbReference type="Proteomes" id="UP000773850"/>
    </source>
</evidence>
<dbReference type="EMBL" id="RCTJ01000014">
    <property type="protein sequence ID" value="RLQ14374.1"/>
    <property type="molecule type" value="Genomic_DNA"/>
</dbReference>
<evidence type="ECO:0000313" key="3">
    <source>
        <dbReference type="Proteomes" id="UP000266922"/>
    </source>
</evidence>
<dbReference type="Proteomes" id="UP000266922">
    <property type="component" value="Unassembled WGS sequence"/>
</dbReference>